<dbReference type="OrthoDB" id="9807240at2"/>
<dbReference type="EC" id="6.3.4.13" evidence="2 10"/>
<evidence type="ECO:0000256" key="4">
    <source>
        <dbReference type="ARBA" id="ARBA00022741"/>
    </source>
</evidence>
<evidence type="ECO:0000313" key="13">
    <source>
        <dbReference type="EMBL" id="RAJ04124.1"/>
    </source>
</evidence>
<protein>
    <recommendedName>
        <fullName evidence="2 10">Phosphoribosylamine--glycine ligase</fullName>
        <ecNumber evidence="2 10">6.3.4.13</ecNumber>
    </recommendedName>
    <alternativeName>
        <fullName evidence="10">GARS</fullName>
    </alternativeName>
    <alternativeName>
        <fullName evidence="8 10">Glycinamide ribonucleotide synthetase</fullName>
    </alternativeName>
    <alternativeName>
        <fullName evidence="9 10">Phosphoribosylglycinamide synthetase</fullName>
    </alternativeName>
</protein>
<comment type="similarity">
    <text evidence="7 10">Belongs to the GARS family.</text>
</comment>
<sequence>MKVLLLGSGGREHALALKISQSALCSQLFIAPGNPGIAQCGTVVSHIGVNDFDAIKTFSIENKIDMVVVGPEDPLVNGIYDYFQQDASLQHIPVIGPSKEGAQLEGSKAFAKQFMMRHNIPTAAYQEFNESNYAEGQAYLAQHALPIVLKADGLAAGKGVVIAVSHEEAQQEFAQMIKDAKFGDASKKVVVEQFLTGIECSVFVLTDGTSYKILPTAKDYKRIGEGDTGLNTGGMGAISPVPFADAAFMQKVDERIVRPTVAGLKRENINYKGFIFVGLIKVDGEPYVIEYNCRMGDPETEVVMPRLQNDLLQLLQAVANGTLEHETIQEDPRAAATVVLVSGGYPEAYEKGKAITNIPANNDQQIIFHAGTKAAGDEIVTNGGRVIAVTSLASDLQEALTLSKQSAAQISFEGKYFRKDIGFEFVASN</sequence>
<comment type="catalytic activity">
    <reaction evidence="10">
        <text>5-phospho-beta-D-ribosylamine + glycine + ATP = N(1)-(5-phospho-beta-D-ribosyl)glycinamide + ADP + phosphate + H(+)</text>
        <dbReference type="Rhea" id="RHEA:17453"/>
        <dbReference type="ChEBI" id="CHEBI:15378"/>
        <dbReference type="ChEBI" id="CHEBI:30616"/>
        <dbReference type="ChEBI" id="CHEBI:43474"/>
        <dbReference type="ChEBI" id="CHEBI:57305"/>
        <dbReference type="ChEBI" id="CHEBI:58681"/>
        <dbReference type="ChEBI" id="CHEBI:143788"/>
        <dbReference type="ChEBI" id="CHEBI:456216"/>
        <dbReference type="EC" id="6.3.4.13"/>
    </reaction>
</comment>
<feature type="domain" description="ATP-grasp" evidence="12">
    <location>
        <begin position="112"/>
        <end position="320"/>
    </location>
</feature>
<dbReference type="NCBIfam" id="TIGR00877">
    <property type="entry name" value="purD"/>
    <property type="match status" value="1"/>
</dbReference>
<dbReference type="Gene3D" id="3.30.470.20">
    <property type="entry name" value="ATP-grasp fold, B domain"/>
    <property type="match status" value="1"/>
</dbReference>
<comment type="pathway">
    <text evidence="1 10">Purine metabolism; IMP biosynthesis via de novo pathway; N(1)-(5-phospho-D-ribosyl)glycinamide from 5-phospho-alpha-D-ribose 1-diphosphate: step 2/2.</text>
</comment>
<keyword evidence="5 10" id="KW-0658">Purine biosynthesis</keyword>
<evidence type="ECO:0000256" key="6">
    <source>
        <dbReference type="ARBA" id="ARBA00022840"/>
    </source>
</evidence>
<dbReference type="InterPro" id="IPR037123">
    <property type="entry name" value="PRibGlycinamide_synth_C_sf"/>
</dbReference>
<dbReference type="UniPathway" id="UPA00074">
    <property type="reaction ID" value="UER00125"/>
</dbReference>
<dbReference type="Gene3D" id="3.40.50.20">
    <property type="match status" value="1"/>
</dbReference>
<dbReference type="PANTHER" id="PTHR43472">
    <property type="entry name" value="PHOSPHORIBOSYLAMINE--GLYCINE LIGASE"/>
    <property type="match status" value="1"/>
</dbReference>
<evidence type="ECO:0000256" key="8">
    <source>
        <dbReference type="ARBA" id="ARBA00042242"/>
    </source>
</evidence>
<name>A0A327QK97_9BACT</name>
<dbReference type="InterPro" id="IPR011761">
    <property type="entry name" value="ATP-grasp"/>
</dbReference>
<evidence type="ECO:0000256" key="2">
    <source>
        <dbReference type="ARBA" id="ARBA00013255"/>
    </source>
</evidence>
<evidence type="ECO:0000256" key="11">
    <source>
        <dbReference type="PROSITE-ProRule" id="PRU00409"/>
    </source>
</evidence>
<dbReference type="GO" id="GO:0009113">
    <property type="term" value="P:purine nucleobase biosynthetic process"/>
    <property type="evidence" value="ECO:0007669"/>
    <property type="project" value="InterPro"/>
</dbReference>
<dbReference type="SUPFAM" id="SSF52440">
    <property type="entry name" value="PreATP-grasp domain"/>
    <property type="match status" value="1"/>
</dbReference>
<dbReference type="Pfam" id="PF02843">
    <property type="entry name" value="GARS_C"/>
    <property type="match status" value="1"/>
</dbReference>
<keyword evidence="14" id="KW-1185">Reference proteome</keyword>
<dbReference type="PROSITE" id="PS50975">
    <property type="entry name" value="ATP_GRASP"/>
    <property type="match status" value="1"/>
</dbReference>
<proteinExistence type="inferred from homology"/>
<dbReference type="InterPro" id="IPR020561">
    <property type="entry name" value="PRibGlycinamid_synth_ATP-grasp"/>
</dbReference>
<dbReference type="SMART" id="SM01209">
    <property type="entry name" value="GARS_A"/>
    <property type="match status" value="1"/>
</dbReference>
<dbReference type="GO" id="GO:0005524">
    <property type="term" value="F:ATP binding"/>
    <property type="evidence" value="ECO:0007669"/>
    <property type="project" value="UniProtKB-UniRule"/>
</dbReference>
<accession>A0A327QK97</accession>
<keyword evidence="6 11" id="KW-0067">ATP-binding</keyword>
<evidence type="ECO:0000259" key="12">
    <source>
        <dbReference type="PROSITE" id="PS50975"/>
    </source>
</evidence>
<evidence type="ECO:0000256" key="5">
    <source>
        <dbReference type="ARBA" id="ARBA00022755"/>
    </source>
</evidence>
<organism evidence="13 14">
    <name type="scientific">Chitinophaga skermanii</name>
    <dbReference type="NCBI Taxonomy" id="331697"/>
    <lineage>
        <taxon>Bacteria</taxon>
        <taxon>Pseudomonadati</taxon>
        <taxon>Bacteroidota</taxon>
        <taxon>Chitinophagia</taxon>
        <taxon>Chitinophagales</taxon>
        <taxon>Chitinophagaceae</taxon>
        <taxon>Chitinophaga</taxon>
    </lineage>
</organism>
<dbReference type="InterPro" id="IPR000115">
    <property type="entry name" value="PRibGlycinamide_synth"/>
</dbReference>
<dbReference type="InterPro" id="IPR016185">
    <property type="entry name" value="PreATP-grasp_dom_sf"/>
</dbReference>
<dbReference type="HAMAP" id="MF_00138">
    <property type="entry name" value="GARS"/>
    <property type="match status" value="1"/>
</dbReference>
<dbReference type="GO" id="GO:0046872">
    <property type="term" value="F:metal ion binding"/>
    <property type="evidence" value="ECO:0007669"/>
    <property type="project" value="InterPro"/>
</dbReference>
<dbReference type="Proteomes" id="UP000249547">
    <property type="component" value="Unassembled WGS sequence"/>
</dbReference>
<dbReference type="InterPro" id="IPR011054">
    <property type="entry name" value="Rudment_hybrid_motif"/>
</dbReference>
<dbReference type="AlphaFoldDB" id="A0A327QK97"/>
<dbReference type="InterPro" id="IPR013815">
    <property type="entry name" value="ATP_grasp_subdomain_1"/>
</dbReference>
<evidence type="ECO:0000256" key="7">
    <source>
        <dbReference type="ARBA" id="ARBA00038345"/>
    </source>
</evidence>
<evidence type="ECO:0000256" key="10">
    <source>
        <dbReference type="HAMAP-Rule" id="MF_00138"/>
    </source>
</evidence>
<evidence type="ECO:0000256" key="9">
    <source>
        <dbReference type="ARBA" id="ARBA00042864"/>
    </source>
</evidence>
<dbReference type="SUPFAM" id="SSF51246">
    <property type="entry name" value="Rudiment single hybrid motif"/>
    <property type="match status" value="1"/>
</dbReference>
<keyword evidence="3 10" id="KW-0436">Ligase</keyword>
<dbReference type="InterPro" id="IPR020562">
    <property type="entry name" value="PRibGlycinamide_synth_N"/>
</dbReference>
<dbReference type="GO" id="GO:0004637">
    <property type="term" value="F:phosphoribosylamine-glycine ligase activity"/>
    <property type="evidence" value="ECO:0007669"/>
    <property type="project" value="UniProtKB-UniRule"/>
</dbReference>
<dbReference type="SMART" id="SM01210">
    <property type="entry name" value="GARS_C"/>
    <property type="match status" value="1"/>
</dbReference>
<evidence type="ECO:0000256" key="1">
    <source>
        <dbReference type="ARBA" id="ARBA00005174"/>
    </source>
</evidence>
<dbReference type="EMBL" id="QLLL01000005">
    <property type="protein sequence ID" value="RAJ04124.1"/>
    <property type="molecule type" value="Genomic_DNA"/>
</dbReference>
<reference evidence="13 14" key="1">
    <citation type="submission" date="2018-06" db="EMBL/GenBank/DDBJ databases">
        <title>Genomic Encyclopedia of Archaeal and Bacterial Type Strains, Phase II (KMG-II): from individual species to whole genera.</title>
        <authorList>
            <person name="Goeker M."/>
        </authorList>
    </citation>
    <scope>NUCLEOTIDE SEQUENCE [LARGE SCALE GENOMIC DNA]</scope>
    <source>
        <strain evidence="13 14">DSM 23857</strain>
    </source>
</reference>
<dbReference type="RefSeq" id="WP_111598430.1">
    <property type="nucleotide sequence ID" value="NZ_QLLL01000005.1"/>
</dbReference>
<dbReference type="Gene3D" id="3.90.600.10">
    <property type="entry name" value="Phosphoribosylglycinamide synthetase, C-terminal domain"/>
    <property type="match status" value="1"/>
</dbReference>
<evidence type="ECO:0000313" key="14">
    <source>
        <dbReference type="Proteomes" id="UP000249547"/>
    </source>
</evidence>
<dbReference type="PANTHER" id="PTHR43472:SF1">
    <property type="entry name" value="PHOSPHORIBOSYLAMINE--GLYCINE LIGASE, CHLOROPLASTIC"/>
    <property type="match status" value="1"/>
</dbReference>
<evidence type="ECO:0000256" key="3">
    <source>
        <dbReference type="ARBA" id="ARBA00022598"/>
    </source>
</evidence>
<dbReference type="GO" id="GO:0006189">
    <property type="term" value="P:'de novo' IMP biosynthetic process"/>
    <property type="evidence" value="ECO:0007669"/>
    <property type="project" value="UniProtKB-UniRule"/>
</dbReference>
<dbReference type="FunFam" id="3.90.600.10:FF:000001">
    <property type="entry name" value="Trifunctional purine biosynthetic protein adenosine-3"/>
    <property type="match status" value="1"/>
</dbReference>
<comment type="caution">
    <text evidence="13">The sequence shown here is derived from an EMBL/GenBank/DDBJ whole genome shotgun (WGS) entry which is preliminary data.</text>
</comment>
<dbReference type="SUPFAM" id="SSF56059">
    <property type="entry name" value="Glutathione synthetase ATP-binding domain-like"/>
    <property type="match status" value="1"/>
</dbReference>
<gene>
    <name evidence="10" type="primary">purD</name>
    <name evidence="13" type="ORF">LX64_03002</name>
</gene>
<dbReference type="InterPro" id="IPR020560">
    <property type="entry name" value="PRibGlycinamide_synth_C-dom"/>
</dbReference>
<keyword evidence="4 11" id="KW-0547">Nucleotide-binding</keyword>
<dbReference type="Pfam" id="PF02844">
    <property type="entry name" value="GARS_N"/>
    <property type="match status" value="1"/>
</dbReference>
<dbReference type="Gene3D" id="3.30.1490.20">
    <property type="entry name" value="ATP-grasp fold, A domain"/>
    <property type="match status" value="1"/>
</dbReference>
<dbReference type="Pfam" id="PF01071">
    <property type="entry name" value="GARS_A"/>
    <property type="match status" value="1"/>
</dbReference>